<dbReference type="PANTHER" id="PTHR43394:SF1">
    <property type="entry name" value="ATP-BINDING CASSETTE SUB-FAMILY B MEMBER 10, MITOCHONDRIAL"/>
    <property type="match status" value="1"/>
</dbReference>
<dbReference type="RefSeq" id="WP_090244996.1">
    <property type="nucleotide sequence ID" value="NZ_FPAS01000001.1"/>
</dbReference>
<evidence type="ECO:0000313" key="10">
    <source>
        <dbReference type="EMBL" id="SFT35752.1"/>
    </source>
</evidence>
<evidence type="ECO:0000256" key="4">
    <source>
        <dbReference type="ARBA" id="ARBA00022840"/>
    </source>
</evidence>
<dbReference type="SUPFAM" id="SSF90123">
    <property type="entry name" value="ABC transporter transmembrane region"/>
    <property type="match status" value="1"/>
</dbReference>
<dbReference type="OrthoDB" id="9780296at2"/>
<name>A0A1I6XCJ3_9FLAO</name>
<accession>A0A1I6XCJ3</accession>
<keyword evidence="3" id="KW-0547">Nucleotide-binding</keyword>
<dbReference type="Proteomes" id="UP000236454">
    <property type="component" value="Unassembled WGS sequence"/>
</dbReference>
<dbReference type="InterPro" id="IPR039421">
    <property type="entry name" value="Type_1_exporter"/>
</dbReference>
<dbReference type="InterPro" id="IPR003593">
    <property type="entry name" value="AAA+_ATPase"/>
</dbReference>
<keyword evidence="2 7" id="KW-0812">Transmembrane</keyword>
<evidence type="ECO:0000313" key="11">
    <source>
        <dbReference type="Proteomes" id="UP000236454"/>
    </source>
</evidence>
<dbReference type="InterPro" id="IPR003439">
    <property type="entry name" value="ABC_transporter-like_ATP-bd"/>
</dbReference>
<feature type="transmembrane region" description="Helical" evidence="7">
    <location>
        <begin position="304"/>
        <end position="324"/>
    </location>
</feature>
<dbReference type="GO" id="GO:0005524">
    <property type="term" value="F:ATP binding"/>
    <property type="evidence" value="ECO:0007669"/>
    <property type="project" value="UniProtKB-KW"/>
</dbReference>
<keyword evidence="5 7" id="KW-1133">Transmembrane helix</keyword>
<dbReference type="CDD" id="cd18576">
    <property type="entry name" value="ABC_6TM_bac_exporter_ABCB8_10_like"/>
    <property type="match status" value="1"/>
</dbReference>
<keyword evidence="4" id="KW-0067">ATP-binding</keyword>
<evidence type="ECO:0000259" key="9">
    <source>
        <dbReference type="PROSITE" id="PS50929"/>
    </source>
</evidence>
<feature type="domain" description="ABC transmembrane type-1" evidence="9">
    <location>
        <begin position="42"/>
        <end position="333"/>
    </location>
</feature>
<dbReference type="Gene3D" id="1.20.1560.10">
    <property type="entry name" value="ABC transporter type 1, transmembrane domain"/>
    <property type="match status" value="1"/>
</dbReference>
<dbReference type="GO" id="GO:0016887">
    <property type="term" value="F:ATP hydrolysis activity"/>
    <property type="evidence" value="ECO:0007669"/>
    <property type="project" value="InterPro"/>
</dbReference>
<dbReference type="AlphaFoldDB" id="A0A1I6XCJ3"/>
<dbReference type="PROSITE" id="PS50929">
    <property type="entry name" value="ABC_TM1F"/>
    <property type="match status" value="1"/>
</dbReference>
<evidence type="ECO:0000256" key="2">
    <source>
        <dbReference type="ARBA" id="ARBA00022692"/>
    </source>
</evidence>
<dbReference type="PANTHER" id="PTHR43394">
    <property type="entry name" value="ATP-DEPENDENT PERMEASE MDL1, MITOCHONDRIAL"/>
    <property type="match status" value="1"/>
</dbReference>
<protein>
    <submittedName>
        <fullName evidence="10">ABC-type multidrug transport system, ATPase and permease component</fullName>
    </submittedName>
</protein>
<comment type="subcellular location">
    <subcellularLocation>
        <location evidence="1">Cell membrane</location>
        <topology evidence="1">Multi-pass membrane protein</topology>
    </subcellularLocation>
</comment>
<keyword evidence="11" id="KW-1185">Reference proteome</keyword>
<dbReference type="InterPro" id="IPR027417">
    <property type="entry name" value="P-loop_NTPase"/>
</dbReference>
<feature type="transmembrane region" description="Helical" evidence="7">
    <location>
        <begin position="167"/>
        <end position="183"/>
    </location>
</feature>
<dbReference type="GO" id="GO:0005886">
    <property type="term" value="C:plasma membrane"/>
    <property type="evidence" value="ECO:0007669"/>
    <property type="project" value="UniProtKB-SubCell"/>
</dbReference>
<dbReference type="EMBL" id="FPAS01000001">
    <property type="protein sequence ID" value="SFT35752.1"/>
    <property type="molecule type" value="Genomic_DNA"/>
</dbReference>
<feature type="transmembrane region" description="Helical" evidence="7">
    <location>
        <begin position="189"/>
        <end position="210"/>
    </location>
</feature>
<evidence type="ECO:0000256" key="5">
    <source>
        <dbReference type="ARBA" id="ARBA00022989"/>
    </source>
</evidence>
<evidence type="ECO:0000256" key="1">
    <source>
        <dbReference type="ARBA" id="ARBA00004651"/>
    </source>
</evidence>
<evidence type="ECO:0000256" key="3">
    <source>
        <dbReference type="ARBA" id="ARBA00022741"/>
    </source>
</evidence>
<dbReference type="Gene3D" id="3.40.50.300">
    <property type="entry name" value="P-loop containing nucleotide triphosphate hydrolases"/>
    <property type="match status" value="1"/>
</dbReference>
<organism evidence="10 11">
    <name type="scientific">Lishizhenia tianjinensis</name>
    <dbReference type="NCBI Taxonomy" id="477690"/>
    <lineage>
        <taxon>Bacteria</taxon>
        <taxon>Pseudomonadati</taxon>
        <taxon>Bacteroidota</taxon>
        <taxon>Flavobacteriia</taxon>
        <taxon>Flavobacteriales</taxon>
        <taxon>Crocinitomicaceae</taxon>
        <taxon>Lishizhenia</taxon>
    </lineage>
</organism>
<evidence type="ECO:0000256" key="7">
    <source>
        <dbReference type="SAM" id="Phobius"/>
    </source>
</evidence>
<dbReference type="PROSITE" id="PS00211">
    <property type="entry name" value="ABC_TRANSPORTER_1"/>
    <property type="match status" value="1"/>
</dbReference>
<evidence type="ECO:0000256" key="6">
    <source>
        <dbReference type="ARBA" id="ARBA00023136"/>
    </source>
</evidence>
<keyword evidence="6 7" id="KW-0472">Membrane</keyword>
<reference evidence="10 11" key="1">
    <citation type="submission" date="2016-10" db="EMBL/GenBank/DDBJ databases">
        <authorList>
            <person name="de Groot N.N."/>
        </authorList>
    </citation>
    <scope>NUCLEOTIDE SEQUENCE [LARGE SCALE GENOMIC DNA]</scope>
    <source>
        <strain evidence="10 11">CGMCC 1.7005</strain>
    </source>
</reference>
<feature type="transmembrane region" description="Helical" evidence="7">
    <location>
        <begin position="267"/>
        <end position="292"/>
    </location>
</feature>
<proteinExistence type="predicted"/>
<dbReference type="InterPro" id="IPR036640">
    <property type="entry name" value="ABC1_TM_sf"/>
</dbReference>
<feature type="transmembrane region" description="Helical" evidence="7">
    <location>
        <begin position="88"/>
        <end position="109"/>
    </location>
</feature>
<dbReference type="GO" id="GO:0090374">
    <property type="term" value="P:oligopeptide export from mitochondrion"/>
    <property type="evidence" value="ECO:0007669"/>
    <property type="project" value="TreeGrafter"/>
</dbReference>
<dbReference type="Pfam" id="PF00664">
    <property type="entry name" value="ABC_membrane"/>
    <property type="match status" value="1"/>
</dbReference>
<feature type="transmembrane region" description="Helical" evidence="7">
    <location>
        <begin position="33"/>
        <end position="57"/>
    </location>
</feature>
<dbReference type="FunFam" id="3.40.50.300:FF:000916">
    <property type="entry name" value="ABC transporter B family member 9"/>
    <property type="match status" value="1"/>
</dbReference>
<dbReference type="Pfam" id="PF00005">
    <property type="entry name" value="ABC_tran"/>
    <property type="match status" value="1"/>
</dbReference>
<dbReference type="PROSITE" id="PS50893">
    <property type="entry name" value="ABC_TRANSPORTER_2"/>
    <property type="match status" value="1"/>
</dbReference>
<feature type="domain" description="ABC transporter" evidence="8">
    <location>
        <begin position="366"/>
        <end position="602"/>
    </location>
</feature>
<evidence type="ECO:0000259" key="8">
    <source>
        <dbReference type="PROSITE" id="PS50893"/>
    </source>
</evidence>
<dbReference type="InterPro" id="IPR011527">
    <property type="entry name" value="ABC1_TM_dom"/>
</dbReference>
<dbReference type="SUPFAM" id="SSF52540">
    <property type="entry name" value="P-loop containing nucleoside triphosphate hydrolases"/>
    <property type="match status" value="1"/>
</dbReference>
<sequence>MLGPRKKGKREKVKLSKESVQKAKGIFSYLKPYSFVFAIGWICLVLSSLSGLAFPYLMGQLLGGESTETPTNMADTVSLINLDNVNDVALLLLVLFGAMSVFSFFRVVLFTNVTENTLRDIRNDAFSKLIYMPMDFFNQNKVGELTSRVSNDITQVQETLRTTIAEFFRQIITVVGSVLFLVLTSWKLALIMLSTVPVIAIIAVFFGRFIRKLSKNAQDFNAESNSIVEEALMGITNIKSFTHEIFTLNKYKKATEEIRNLNVKSGLWRGVFVSFMIFFMTSAIVFIIWQGIKMTQGPDPEISSQQFFSFIMFTIMMGASFGSIPDLYAGIQKSIGAVENLMNIISEKTEFEVKQGSLQPTLEGNISFENVNFAYPQRKDIEVLKGISFEAKKNQTIALVGSSGAGKSTIASLLFNYYDIDSGSIAYDGNKVEDISVEHLRSQMAIVPQEVILFAGTIRENIKFGNVNASEEEIIEATKKANAWVFIKDFPQGLDTEVGDRGIQLSGGQKQRIAIARALLKNPRILILDEATSALDSESERLVQEALENLMEGRTSIVIAHRLSTIRNADKILVLEHGKVVEQGTHNELVQIENGVYANLSQLQLN</sequence>
<dbReference type="SMART" id="SM00382">
    <property type="entry name" value="AAA"/>
    <property type="match status" value="1"/>
</dbReference>
<dbReference type="InterPro" id="IPR017871">
    <property type="entry name" value="ABC_transporter-like_CS"/>
</dbReference>
<gene>
    <name evidence="10" type="ORF">SAMN05216474_0081</name>
</gene>
<dbReference type="CDD" id="cd03249">
    <property type="entry name" value="ABC_MTABC3_MDL1_MDL2"/>
    <property type="match status" value="1"/>
</dbReference>
<dbReference type="STRING" id="477690.SAMN05216474_0081"/>
<dbReference type="GO" id="GO:0015421">
    <property type="term" value="F:ABC-type oligopeptide transporter activity"/>
    <property type="evidence" value="ECO:0007669"/>
    <property type="project" value="TreeGrafter"/>
</dbReference>